<name>A0ABY6CXR0_9BACT</name>
<dbReference type="InterPro" id="IPR011889">
    <property type="entry name" value="Liste_lipo_26"/>
</dbReference>
<dbReference type="InterPro" id="IPR005046">
    <property type="entry name" value="DUF285"/>
</dbReference>
<dbReference type="InterPro" id="IPR026444">
    <property type="entry name" value="Secre_tail"/>
</dbReference>
<keyword evidence="4" id="KW-1185">Reference proteome</keyword>
<dbReference type="InterPro" id="IPR035986">
    <property type="entry name" value="PKD_dom_sf"/>
</dbReference>
<feature type="domain" description="PKD" evidence="2">
    <location>
        <begin position="562"/>
        <end position="601"/>
    </location>
</feature>
<sequence>MNQLITKLLKCAACTLLFFFIAGSTQAQLIEGAFVTTWRTTAAGESITIPTTGSGYAYKVDWGDGSDDETVYTGNASHTYTAAGDYQVSISGDFPRIYFNNGGQKNKIQSIDQWGDIEWTNMSWAFYGCSNLTYAAPDAPDLSGVTDMAGMFAHASSFNGDLSSWDVSGVTNMLSMFRLASSFNGNLSAWDVSAVTSMSAMFYSASSFNGDLSTWDVSAVTSMSAMFRSASSFNGDLSTWDVSAVTNMFGMFSNVSSFNGDLSTWDVSAVTNMSELFYNANSFNGDLSSWDVSAVTNMTDFIDNTGMSSGNYSALLIGWSDLTLQSGVTLGASGLDYCDIATAARATIATQWTIDDGDEVTCGTDTDILTFFLKDKMQGEAVIDAEAHTVTAQVYSGVDLTNLVPDLTLSTGATVSPESGEQVDFTDAVIYSVQSEDQLTSQDWTVTVTHGSASSETDILTFDIADQIVFDYVDLENHRIDVVVFYGADLSALTPNLTTSYGANVSPTSGVAQDFTNERTYTVTAQDGTTTQDWTVSVLVQRSFQTTWRTTVAGESITIPTTGSGYAYKVDWGDGSDDETVYTGNASHTYTAAGDYQVSISGDFPRIYFNNGGQKNKIQSIDQWGDIEWTSMLSAFYGCTNLSYSATDAPDLSGVTDMSAMFRSASSFNGDLSTWDVSSVTDMSAMFYSASSFNGDLSTWDVSGVTDMSSMFSGASSFNGDLSTWNVSGVTNMLSMFSSAISFNGDLSTWDVSGVTDMRSFLNYSGMSSARYANLLIGWSDLTLQSGVSLGASGLDYCDIATAARATIATQWTIDDGDEVTCSTDTDILTFSLKDKMQGEAVIDAEAHTVTAQVYSGVDLTDLSPDLTVSTGAMVSPASGEQMDFTDAVIYSVQSEDLLFFQDWTVTLTSGGVSSETDILTFEISNQAGSAYVDVDNHRIEVVVFDGADLSALTPVLTTSYGASVSPESGVMQDFTSERTYTVTAQDGTTTQDWTVTVIEHRPFQTTWRTTVATESITIPTNSDTNGDGTTDEQDVPYSYNVDWGDGTTDWTVYTGNATHTYATAGDYQVSVTGTFPRIFFNYGGDKDKIQSIDQWGDIEWTSMILAFAGCSNLTYTATDTPDFSGVTDMSAMFGGASTFNGDLSSWDVSEVISMNSTFVGASSFNGDISTWDVGEVTNMSYMFNGASSFNGDISTWDVSNVTNMVWMFFGAHSFNGDLSAWDISSLEKADVMFAQSILSTVNYDKLLKGWSTLDEGETAIPTGVSLGAYVLLYCEAEAARDKLIGDYSWSISGDKKDCPPVPDVAELPVLTDCVEVTQPTVPTANGGEVTATTTTEFPITTIGETMIKWEYRSDNGNRTTQFQQVIVGDDLAPEADKESLDALTAECMLSALTAPTATDNCDAGSITGTHDVTLPITESTTITWTYTDDAGNSSTQTQAVVITCQEVTGIEPLESARGIYPNPVVNELTMEVSSDMKVSVVDLQGKVVLHQRITPIQNTIELKSLRSGIYTVVLTGESKTTHYKVRKE</sequence>
<evidence type="ECO:0000313" key="4">
    <source>
        <dbReference type="Proteomes" id="UP001062165"/>
    </source>
</evidence>
<organism evidence="3 4">
    <name type="scientific">Reichenbachiella carrageenanivorans</name>
    <dbReference type="NCBI Taxonomy" id="2979869"/>
    <lineage>
        <taxon>Bacteria</taxon>
        <taxon>Pseudomonadati</taxon>
        <taxon>Bacteroidota</taxon>
        <taxon>Cytophagia</taxon>
        <taxon>Cytophagales</taxon>
        <taxon>Reichenbachiellaceae</taxon>
        <taxon>Reichenbachiella</taxon>
    </lineage>
</organism>
<dbReference type="NCBIfam" id="TIGR04183">
    <property type="entry name" value="Por_Secre_tail"/>
    <property type="match status" value="1"/>
</dbReference>
<dbReference type="Pfam" id="PF18962">
    <property type="entry name" value="Por_Secre_tail"/>
    <property type="match status" value="1"/>
</dbReference>
<feature type="domain" description="PKD" evidence="2">
    <location>
        <begin position="52"/>
        <end position="91"/>
    </location>
</feature>
<evidence type="ECO:0000313" key="3">
    <source>
        <dbReference type="EMBL" id="UXX78653.1"/>
    </source>
</evidence>
<dbReference type="InterPro" id="IPR000601">
    <property type="entry name" value="PKD_dom"/>
</dbReference>
<reference evidence="3" key="1">
    <citation type="submission" date="2022-10" db="EMBL/GenBank/DDBJ databases">
        <title>Comparative genomics and taxonomic characterization of three novel marine species of genus Reichenbachiella exhibiting antioxidant and polysaccharide degradation activities.</title>
        <authorList>
            <person name="Muhammad N."/>
            <person name="Lee Y.-J."/>
            <person name="Ko J."/>
            <person name="Kim S.-G."/>
        </authorList>
    </citation>
    <scope>NUCLEOTIDE SEQUENCE</scope>
    <source>
        <strain evidence="3">Wsw4-B4</strain>
    </source>
</reference>
<dbReference type="CDD" id="cd00146">
    <property type="entry name" value="PKD"/>
    <property type="match status" value="3"/>
</dbReference>
<evidence type="ECO:0000259" key="2">
    <source>
        <dbReference type="PROSITE" id="PS50093"/>
    </source>
</evidence>
<dbReference type="PROSITE" id="PS50093">
    <property type="entry name" value="PKD"/>
    <property type="match status" value="3"/>
</dbReference>
<proteinExistence type="predicted"/>
<dbReference type="Gene3D" id="2.60.40.10">
    <property type="entry name" value="Immunoglobulins"/>
    <property type="match status" value="3"/>
</dbReference>
<dbReference type="RefSeq" id="WP_263050398.1">
    <property type="nucleotide sequence ID" value="NZ_CP106735.1"/>
</dbReference>
<feature type="chain" id="PRO_5045307214" evidence="1">
    <location>
        <begin position="28"/>
        <end position="1529"/>
    </location>
</feature>
<gene>
    <name evidence="3" type="ORF">N7E81_14930</name>
</gene>
<dbReference type="EMBL" id="CP106735">
    <property type="protein sequence ID" value="UXX78653.1"/>
    <property type="molecule type" value="Genomic_DNA"/>
</dbReference>
<feature type="domain" description="PKD" evidence="2">
    <location>
        <begin position="1037"/>
        <end position="1075"/>
    </location>
</feature>
<evidence type="ECO:0000256" key="1">
    <source>
        <dbReference type="SAM" id="SignalP"/>
    </source>
</evidence>
<dbReference type="Pfam" id="PF03382">
    <property type="entry name" value="DUF285"/>
    <property type="match status" value="3"/>
</dbReference>
<dbReference type="SUPFAM" id="SSF49299">
    <property type="entry name" value="PKD domain"/>
    <property type="match status" value="3"/>
</dbReference>
<feature type="signal peptide" evidence="1">
    <location>
        <begin position="1"/>
        <end position="27"/>
    </location>
</feature>
<keyword evidence="1" id="KW-0732">Signal</keyword>
<accession>A0ABY6CXR0</accession>
<protein>
    <submittedName>
        <fullName evidence="3">BspA family leucine-rich repeat surface protein</fullName>
    </submittedName>
</protein>
<dbReference type="InterPro" id="IPR013783">
    <property type="entry name" value="Ig-like_fold"/>
</dbReference>
<dbReference type="Gene3D" id="2.60.40.2340">
    <property type="match status" value="4"/>
</dbReference>
<dbReference type="Proteomes" id="UP001062165">
    <property type="component" value="Chromosome"/>
</dbReference>
<dbReference type="NCBIfam" id="TIGR02167">
    <property type="entry name" value="Liste_lipo_26"/>
    <property type="match status" value="11"/>
</dbReference>